<evidence type="ECO:0000313" key="3">
    <source>
        <dbReference type="EMBL" id="GMH30783.1"/>
    </source>
</evidence>
<protein>
    <submittedName>
        <fullName evidence="3">Uncharacterized protein</fullName>
    </submittedName>
</protein>
<accession>A0AAD3TIZ8</accession>
<keyword evidence="4" id="KW-1185">Reference proteome</keyword>
<reference evidence="3" key="1">
    <citation type="submission" date="2023-05" db="EMBL/GenBank/DDBJ databases">
        <title>Nepenthes gracilis genome sequencing.</title>
        <authorList>
            <person name="Fukushima K."/>
        </authorList>
    </citation>
    <scope>NUCLEOTIDE SEQUENCE</scope>
    <source>
        <strain evidence="3">SING2019-196</strain>
    </source>
</reference>
<sequence length="313" mass="34693">MEWLLCYFGAKTVCWLHADGVICAFGLLIPFSLWRHCCREMLAVGLFGRGGFMFEMCCNIPFWSDAYEALCFPPEELCCAGNWLAVELAKESLPCILWCSLRWSWELLQAFGFARGFCDVFFFDKFPTAGSNRQLHHAHRPNVIKKLQQLHSPRDQHENGLRNSADGSCIKSGTRQAQGRNANPPAKNVHHVDLLLIDIGSLYPVLKPLISCCPSLLRHVLPMPMLWWSVGGSPALLLFSNAVGRKLGLSGVSTVELIGQLLWALIAADLMVAASVSDVDEAGVGFSLISWEVDDCCLRFGGPTAYDDAELQE</sequence>
<dbReference type="Proteomes" id="UP001279734">
    <property type="component" value="Unassembled WGS sequence"/>
</dbReference>
<evidence type="ECO:0000256" key="2">
    <source>
        <dbReference type="SAM" id="Phobius"/>
    </source>
</evidence>
<feature type="region of interest" description="Disordered" evidence="1">
    <location>
        <begin position="154"/>
        <end position="185"/>
    </location>
</feature>
<comment type="caution">
    <text evidence="3">The sequence shown here is derived from an EMBL/GenBank/DDBJ whole genome shotgun (WGS) entry which is preliminary data.</text>
</comment>
<dbReference type="EMBL" id="BSYO01000039">
    <property type="protein sequence ID" value="GMH30783.1"/>
    <property type="molecule type" value="Genomic_DNA"/>
</dbReference>
<feature type="transmembrane region" description="Helical" evidence="2">
    <location>
        <begin position="12"/>
        <end position="34"/>
    </location>
</feature>
<name>A0AAD3TIZ8_NEPGR</name>
<keyword evidence="2" id="KW-1133">Transmembrane helix</keyword>
<evidence type="ECO:0000256" key="1">
    <source>
        <dbReference type="SAM" id="MobiDB-lite"/>
    </source>
</evidence>
<dbReference type="AlphaFoldDB" id="A0AAD3TIZ8"/>
<keyword evidence="2" id="KW-0472">Membrane</keyword>
<organism evidence="3 4">
    <name type="scientific">Nepenthes gracilis</name>
    <name type="common">Slender pitcher plant</name>
    <dbReference type="NCBI Taxonomy" id="150966"/>
    <lineage>
        <taxon>Eukaryota</taxon>
        <taxon>Viridiplantae</taxon>
        <taxon>Streptophyta</taxon>
        <taxon>Embryophyta</taxon>
        <taxon>Tracheophyta</taxon>
        <taxon>Spermatophyta</taxon>
        <taxon>Magnoliopsida</taxon>
        <taxon>eudicotyledons</taxon>
        <taxon>Gunneridae</taxon>
        <taxon>Pentapetalae</taxon>
        <taxon>Caryophyllales</taxon>
        <taxon>Nepenthaceae</taxon>
        <taxon>Nepenthes</taxon>
    </lineage>
</organism>
<evidence type="ECO:0000313" key="4">
    <source>
        <dbReference type="Proteomes" id="UP001279734"/>
    </source>
</evidence>
<feature type="compositionally biased region" description="Polar residues" evidence="1">
    <location>
        <begin position="161"/>
        <end position="181"/>
    </location>
</feature>
<gene>
    <name evidence="3" type="ORF">Nepgr_032626</name>
</gene>
<proteinExistence type="predicted"/>
<keyword evidence="2" id="KW-0812">Transmembrane</keyword>